<gene>
    <name evidence="3" type="primary">LOC108084016</name>
</gene>
<dbReference type="GeneID" id="108084016"/>
<dbReference type="OrthoDB" id="7727171at2759"/>
<dbReference type="Proteomes" id="UP001652661">
    <property type="component" value="Chromosome 3R"/>
</dbReference>
<evidence type="ECO:0000313" key="2">
    <source>
        <dbReference type="Proteomes" id="UP001652661"/>
    </source>
</evidence>
<proteinExistence type="predicted"/>
<dbReference type="PANTHER" id="PTHR20898:SF0">
    <property type="entry name" value="DAEDALUS ON 3-RELATED"/>
    <property type="match status" value="1"/>
</dbReference>
<dbReference type="InterPro" id="IPR010512">
    <property type="entry name" value="DUF1091"/>
</dbReference>
<sequence>MKFDRISLAAWSFVFVIYLLCDSEALFKFTNIKCNCFEQSFCEFKKCELKVLGRGIVGLNLYAKVNKLPIKKAKVVLALFRRFNGYRPFLFNVSVDLCFFLKHKKRFPFVNMVYEGIQNFTNANHSCPINHDIIVDHMVLDDKMISKAPVPNGFYKLSINVQTDGVWRDEVDVHAEVNLGFER</sequence>
<protein>
    <recommendedName>
        <fullName evidence="4">MD-2-related lipid-recognition domain-containing protein</fullName>
    </recommendedName>
</protein>
<reference evidence="3" key="1">
    <citation type="submission" date="2025-08" db="UniProtKB">
        <authorList>
            <consortium name="RefSeq"/>
        </authorList>
    </citation>
    <scope>IDENTIFICATION</scope>
    <source>
        <strain evidence="3">14028-0561.14</strain>
        <tissue evidence="3">Whole fly</tissue>
    </source>
</reference>
<organism evidence="2 3">
    <name type="scientific">Drosophila kikkawai</name>
    <name type="common">Fruit fly</name>
    <dbReference type="NCBI Taxonomy" id="30033"/>
    <lineage>
        <taxon>Eukaryota</taxon>
        <taxon>Metazoa</taxon>
        <taxon>Ecdysozoa</taxon>
        <taxon>Arthropoda</taxon>
        <taxon>Hexapoda</taxon>
        <taxon>Insecta</taxon>
        <taxon>Pterygota</taxon>
        <taxon>Neoptera</taxon>
        <taxon>Endopterygota</taxon>
        <taxon>Diptera</taxon>
        <taxon>Brachycera</taxon>
        <taxon>Muscomorpha</taxon>
        <taxon>Ephydroidea</taxon>
        <taxon>Drosophilidae</taxon>
        <taxon>Drosophila</taxon>
        <taxon>Sophophora</taxon>
    </lineage>
</organism>
<keyword evidence="1" id="KW-0732">Signal</keyword>
<evidence type="ECO:0000313" key="3">
    <source>
        <dbReference type="RefSeq" id="XP_017035518.1"/>
    </source>
</evidence>
<dbReference type="RefSeq" id="XP_017035518.1">
    <property type="nucleotide sequence ID" value="XM_017180029.3"/>
</dbReference>
<dbReference type="SMART" id="SM00697">
    <property type="entry name" value="DM8"/>
    <property type="match status" value="1"/>
</dbReference>
<feature type="chain" id="PRO_5027753752" description="MD-2-related lipid-recognition domain-containing protein" evidence="1">
    <location>
        <begin position="26"/>
        <end position="183"/>
    </location>
</feature>
<evidence type="ECO:0008006" key="4">
    <source>
        <dbReference type="Google" id="ProtNLM"/>
    </source>
</evidence>
<accession>A0A6P4JLL1</accession>
<dbReference type="AlphaFoldDB" id="A0A6P4JLL1"/>
<dbReference type="Pfam" id="PF06477">
    <property type="entry name" value="DUF1091"/>
    <property type="match status" value="1"/>
</dbReference>
<feature type="signal peptide" evidence="1">
    <location>
        <begin position="1"/>
        <end position="25"/>
    </location>
</feature>
<keyword evidence="2" id="KW-1185">Reference proteome</keyword>
<name>A0A6P4JLL1_DROKI</name>
<evidence type="ECO:0000256" key="1">
    <source>
        <dbReference type="SAM" id="SignalP"/>
    </source>
</evidence>
<dbReference type="PANTHER" id="PTHR20898">
    <property type="entry name" value="DAEDALUS ON 3-RELATED-RELATED"/>
    <property type="match status" value="1"/>
</dbReference>